<keyword evidence="9" id="KW-0809">Transit peptide</keyword>
<dbReference type="FunFam" id="3.40.50.300:FF:000269">
    <property type="entry name" value="ATP-dependent RNA helicase SUPV3L1, mitochondrial"/>
    <property type="match status" value="1"/>
</dbReference>
<dbReference type="GO" id="GO:0000965">
    <property type="term" value="P:mitochondrial RNA 3'-end processing"/>
    <property type="evidence" value="ECO:0007669"/>
    <property type="project" value="TreeGrafter"/>
</dbReference>
<feature type="region of interest" description="Disordered" evidence="12">
    <location>
        <begin position="20"/>
        <end position="43"/>
    </location>
</feature>
<evidence type="ECO:0000313" key="15">
    <source>
        <dbReference type="Proteomes" id="UP000054481"/>
    </source>
</evidence>
<dbReference type="InterPro" id="IPR050699">
    <property type="entry name" value="RNA-DNA_Helicase"/>
</dbReference>
<evidence type="ECO:0000256" key="5">
    <source>
        <dbReference type="ARBA" id="ARBA00022741"/>
    </source>
</evidence>
<organism evidence="14 15">
    <name type="scientific">Hirsutella minnesotensis 3608</name>
    <dbReference type="NCBI Taxonomy" id="1043627"/>
    <lineage>
        <taxon>Eukaryota</taxon>
        <taxon>Fungi</taxon>
        <taxon>Dikarya</taxon>
        <taxon>Ascomycota</taxon>
        <taxon>Pezizomycotina</taxon>
        <taxon>Sordariomycetes</taxon>
        <taxon>Hypocreomycetidae</taxon>
        <taxon>Hypocreales</taxon>
        <taxon>Ophiocordycipitaceae</taxon>
        <taxon>Hirsutella</taxon>
    </lineage>
</organism>
<dbReference type="Gene3D" id="1.20.272.40">
    <property type="match status" value="1"/>
</dbReference>
<dbReference type="InterPro" id="IPR055206">
    <property type="entry name" value="DEXQc_SUV3"/>
</dbReference>
<evidence type="ECO:0000256" key="10">
    <source>
        <dbReference type="ARBA" id="ARBA00023128"/>
    </source>
</evidence>
<dbReference type="InterPro" id="IPR001650">
    <property type="entry name" value="Helicase_C-like"/>
</dbReference>
<dbReference type="FunFam" id="3.40.50.300:FF:000957">
    <property type="entry name" value="ATP-dependent RNA helicase SUV3L, mitochondrial"/>
    <property type="match status" value="1"/>
</dbReference>
<evidence type="ECO:0000256" key="4">
    <source>
        <dbReference type="ARBA" id="ARBA00012552"/>
    </source>
</evidence>
<dbReference type="CDD" id="cd18805">
    <property type="entry name" value="SF2_C_suv3"/>
    <property type="match status" value="1"/>
</dbReference>
<evidence type="ECO:0000256" key="12">
    <source>
        <dbReference type="SAM" id="MobiDB-lite"/>
    </source>
</evidence>
<dbReference type="PANTHER" id="PTHR12131">
    <property type="entry name" value="ATP-DEPENDENT RNA AND DNA HELICASE"/>
    <property type="match status" value="1"/>
</dbReference>
<dbReference type="Gene3D" id="1.20.58.1080">
    <property type="match status" value="1"/>
</dbReference>
<dbReference type="CDD" id="cd17913">
    <property type="entry name" value="DEXQc_Suv3"/>
    <property type="match status" value="1"/>
</dbReference>
<comment type="cofactor">
    <cofactor evidence="2">
        <name>Mg(2+)</name>
        <dbReference type="ChEBI" id="CHEBI:18420"/>
    </cofactor>
</comment>
<evidence type="ECO:0000256" key="8">
    <source>
        <dbReference type="ARBA" id="ARBA00022840"/>
    </source>
</evidence>
<dbReference type="Pfam" id="PF12513">
    <property type="entry name" value="SUV3_C"/>
    <property type="match status" value="1"/>
</dbReference>
<dbReference type="EC" id="3.6.4.13" evidence="4"/>
<keyword evidence="7" id="KW-0347">Helicase</keyword>
<protein>
    <recommendedName>
        <fullName evidence="4">RNA helicase</fullName>
        <ecNumber evidence="4">3.6.4.13</ecNumber>
    </recommendedName>
</protein>
<evidence type="ECO:0000313" key="14">
    <source>
        <dbReference type="EMBL" id="KJZ74547.1"/>
    </source>
</evidence>
<dbReference type="GO" id="GO:0016787">
    <property type="term" value="F:hydrolase activity"/>
    <property type="evidence" value="ECO:0007669"/>
    <property type="project" value="UniProtKB-KW"/>
</dbReference>
<dbReference type="InterPro" id="IPR027417">
    <property type="entry name" value="P-loop_NTPase"/>
</dbReference>
<proteinExistence type="predicted"/>
<evidence type="ECO:0000256" key="6">
    <source>
        <dbReference type="ARBA" id="ARBA00022801"/>
    </source>
</evidence>
<sequence>MNHLARVAAFRVASRAPPSRALSTTLKAARRNPTKQHGAEWRPRDHVDRPAVRPARARHHNLFHKNVLSRYKKILARERAANHASQGLGPLIEKYAAPFADELNQAFELAGQGTTGIKDNHLYCTLRESFAKGNIYAFDKDLFHAFQSFIARHRFTKDVNESMKRLVDFRFPHEFFPATRTMQRTIHVHVGPTNSGKTYNALKALEASQRGVYAGPLRLLANEVQQRLEAKGYPCALITGEEVRTPADTDRFFISCTVEMIPLNKVFDVAVIDEIQMIESEDRGSAWTNALLGVQAKEVHVCGEDRTVNLLQSLCASVGDKCIVHRYERLSPLKTMDRALGDNLDKLEKGDAIVAFSRINLHAYKQKIERATGRRCAIVYGSLPPDVRVKQAALFNNPDNDYDFIVASDAIGMGLNLEIRRVIFSAITKYDSNGLRRLTAPELRQIGGRAGRYRTAANANGTTAESSEPRLGLVTTFIQSHIRQIGRMMQSRPRNIEKAAFFPPAGVIERFASYFPLGTPLSWILHCINATATVSPQYHLNIPRDILELADQLQDLPLSIYDRLTFCHLPVSLRTAGSTGLSVLRALATIVAEYRVGHILSIKEIPLEHLELDVDKFVGSGSKDTALAYLSSMEQLHVAINQYVWLSYRFAGMFPSRALAFHIRSLVEEKLIEALERMDFTKKEAHNGRINWRRLVEAERVEVDMPPDQDDLTKFDNVDFDLSLLNEPQTSPRSVGEESRAPTV</sequence>
<comment type="subcellular location">
    <subcellularLocation>
        <location evidence="3">Mitochondrion</location>
    </subcellularLocation>
</comment>
<dbReference type="OrthoDB" id="6692397at2759"/>
<dbReference type="Pfam" id="PF00271">
    <property type="entry name" value="Helicase_C"/>
    <property type="match status" value="1"/>
</dbReference>
<keyword evidence="8" id="KW-0067">ATP-binding</keyword>
<evidence type="ECO:0000256" key="2">
    <source>
        <dbReference type="ARBA" id="ARBA00001946"/>
    </source>
</evidence>
<dbReference type="GO" id="GO:0045025">
    <property type="term" value="C:mitochondrial degradosome"/>
    <property type="evidence" value="ECO:0007669"/>
    <property type="project" value="TreeGrafter"/>
</dbReference>
<gene>
    <name evidence="14" type="ORF">HIM_06143</name>
</gene>
<dbReference type="GO" id="GO:0005524">
    <property type="term" value="F:ATP binding"/>
    <property type="evidence" value="ECO:0007669"/>
    <property type="project" value="UniProtKB-KW"/>
</dbReference>
<keyword evidence="10" id="KW-0496">Mitochondrion</keyword>
<keyword evidence="15" id="KW-1185">Reference proteome</keyword>
<evidence type="ECO:0000256" key="1">
    <source>
        <dbReference type="ARBA" id="ARBA00001936"/>
    </source>
</evidence>
<comment type="cofactor">
    <cofactor evidence="1">
        <name>Mn(2+)</name>
        <dbReference type="ChEBI" id="CHEBI:29035"/>
    </cofactor>
</comment>
<dbReference type="Gene3D" id="3.40.50.300">
    <property type="entry name" value="P-loop containing nucleotide triphosphate hydrolases"/>
    <property type="match status" value="2"/>
</dbReference>
<dbReference type="InterPro" id="IPR044774">
    <property type="entry name" value="Suv3_DEXQc"/>
</dbReference>
<comment type="catalytic activity">
    <reaction evidence="11">
        <text>ATP + H2O = ADP + phosphate + H(+)</text>
        <dbReference type="Rhea" id="RHEA:13065"/>
        <dbReference type="ChEBI" id="CHEBI:15377"/>
        <dbReference type="ChEBI" id="CHEBI:15378"/>
        <dbReference type="ChEBI" id="CHEBI:30616"/>
        <dbReference type="ChEBI" id="CHEBI:43474"/>
        <dbReference type="ChEBI" id="CHEBI:456216"/>
        <dbReference type="EC" id="3.6.4.13"/>
    </reaction>
</comment>
<evidence type="ECO:0000256" key="11">
    <source>
        <dbReference type="ARBA" id="ARBA00047984"/>
    </source>
</evidence>
<evidence type="ECO:0000256" key="9">
    <source>
        <dbReference type="ARBA" id="ARBA00022946"/>
    </source>
</evidence>
<dbReference type="Pfam" id="PF22527">
    <property type="entry name" value="DEXQc_Suv3"/>
    <property type="match status" value="1"/>
</dbReference>
<reference evidence="14 15" key="1">
    <citation type="journal article" date="2014" name="Genome Biol. Evol.">
        <title>Comparative genomics and transcriptomics analyses reveal divergent lifestyle features of nematode endoparasitic fungus Hirsutella minnesotensis.</title>
        <authorList>
            <person name="Lai Y."/>
            <person name="Liu K."/>
            <person name="Zhang X."/>
            <person name="Zhang X."/>
            <person name="Li K."/>
            <person name="Wang N."/>
            <person name="Shu C."/>
            <person name="Wu Y."/>
            <person name="Wang C."/>
            <person name="Bushley K.E."/>
            <person name="Xiang M."/>
            <person name="Liu X."/>
        </authorList>
    </citation>
    <scope>NUCLEOTIDE SEQUENCE [LARGE SCALE GENOMIC DNA]</scope>
    <source>
        <strain evidence="14 15">3608</strain>
    </source>
</reference>
<dbReference type="SMART" id="SM00490">
    <property type="entry name" value="HELICc"/>
    <property type="match status" value="1"/>
</dbReference>
<evidence type="ECO:0000256" key="3">
    <source>
        <dbReference type="ARBA" id="ARBA00004173"/>
    </source>
</evidence>
<keyword evidence="5" id="KW-0547">Nucleotide-binding</keyword>
<dbReference type="AlphaFoldDB" id="A0A0F7ZZN8"/>
<dbReference type="GO" id="GO:0003724">
    <property type="term" value="F:RNA helicase activity"/>
    <property type="evidence" value="ECO:0007669"/>
    <property type="project" value="UniProtKB-EC"/>
</dbReference>
<dbReference type="InterPro" id="IPR022192">
    <property type="entry name" value="SUV3_C"/>
</dbReference>
<evidence type="ECO:0000256" key="7">
    <source>
        <dbReference type="ARBA" id="ARBA00022806"/>
    </source>
</evidence>
<feature type="domain" description="Helicase C-terminal" evidence="13">
    <location>
        <begin position="310"/>
        <end position="500"/>
    </location>
</feature>
<accession>A0A0F7ZZN8</accession>
<keyword evidence="6" id="KW-0378">Hydrolase</keyword>
<dbReference type="SUPFAM" id="SSF52540">
    <property type="entry name" value="P-loop containing nucleoside triphosphate hydrolases"/>
    <property type="match status" value="1"/>
</dbReference>
<dbReference type="InterPro" id="IPR041082">
    <property type="entry name" value="Suv3_C_1"/>
</dbReference>
<dbReference type="Pfam" id="PF18147">
    <property type="entry name" value="Suv3_C_1"/>
    <property type="match status" value="1"/>
</dbReference>
<dbReference type="PANTHER" id="PTHR12131:SF1">
    <property type="entry name" value="ATP-DEPENDENT RNA HELICASE SUPV3L1, MITOCHONDRIAL-RELATED"/>
    <property type="match status" value="1"/>
</dbReference>
<dbReference type="PROSITE" id="PS51194">
    <property type="entry name" value="HELICASE_CTER"/>
    <property type="match status" value="1"/>
</dbReference>
<dbReference type="Proteomes" id="UP000054481">
    <property type="component" value="Unassembled WGS sequence"/>
</dbReference>
<dbReference type="EMBL" id="KQ030525">
    <property type="protein sequence ID" value="KJZ74547.1"/>
    <property type="molecule type" value="Genomic_DNA"/>
</dbReference>
<name>A0A0F7ZZN8_9HYPO</name>
<evidence type="ECO:0000259" key="13">
    <source>
        <dbReference type="PROSITE" id="PS51194"/>
    </source>
</evidence>